<feature type="compositionally biased region" description="Basic and acidic residues" evidence="19">
    <location>
        <begin position="75"/>
        <end position="99"/>
    </location>
</feature>
<dbReference type="InterPro" id="IPR001487">
    <property type="entry name" value="Bromodomain"/>
</dbReference>
<dbReference type="InterPro" id="IPR027417">
    <property type="entry name" value="P-loop_NTPase"/>
</dbReference>
<evidence type="ECO:0000256" key="9">
    <source>
        <dbReference type="ARBA" id="ARBA00023015"/>
    </source>
</evidence>
<dbReference type="InterPro" id="IPR003593">
    <property type="entry name" value="AAA+_ATPase"/>
</dbReference>
<evidence type="ECO:0000256" key="17">
    <source>
        <dbReference type="PROSITE-ProRule" id="PRU00035"/>
    </source>
</evidence>
<dbReference type="InterPro" id="IPR036427">
    <property type="entry name" value="Bromodomain-like_sf"/>
</dbReference>
<dbReference type="GO" id="GO:0042393">
    <property type="term" value="F:histone binding"/>
    <property type="evidence" value="ECO:0007669"/>
    <property type="project" value="TreeGrafter"/>
</dbReference>
<evidence type="ECO:0000256" key="1">
    <source>
        <dbReference type="ARBA" id="ARBA00004123"/>
    </source>
</evidence>
<evidence type="ECO:0000256" key="12">
    <source>
        <dbReference type="ARBA" id="ARBA00023159"/>
    </source>
</evidence>
<dbReference type="Gene3D" id="1.10.8.60">
    <property type="match status" value="1"/>
</dbReference>
<feature type="compositionally biased region" description="Basic and acidic residues" evidence="19">
    <location>
        <begin position="1367"/>
        <end position="1381"/>
    </location>
</feature>
<keyword evidence="8" id="KW-0832">Ubl conjugation</keyword>
<dbReference type="PROSITE" id="PS00633">
    <property type="entry name" value="BROMODOMAIN_1"/>
    <property type="match status" value="1"/>
</dbReference>
<keyword evidence="7" id="KW-0067">ATP-binding</keyword>
<dbReference type="Pfam" id="PF00004">
    <property type="entry name" value="AAA"/>
    <property type="match status" value="1"/>
</dbReference>
<evidence type="ECO:0000256" key="11">
    <source>
        <dbReference type="ARBA" id="ARBA00023117"/>
    </source>
</evidence>
<dbReference type="GO" id="GO:0003682">
    <property type="term" value="F:chromatin binding"/>
    <property type="evidence" value="ECO:0007669"/>
    <property type="project" value="TreeGrafter"/>
</dbReference>
<feature type="compositionally biased region" description="Basic and acidic residues" evidence="19">
    <location>
        <begin position="112"/>
        <end position="127"/>
    </location>
</feature>
<feature type="region of interest" description="Disordered" evidence="19">
    <location>
        <begin position="258"/>
        <end position="319"/>
    </location>
</feature>
<accession>A0AAJ7TCD7</accession>
<dbReference type="FunFam" id="3.40.50.300:FF:000734">
    <property type="entry name" value="ATPase family, AAA domain containing 2"/>
    <property type="match status" value="1"/>
</dbReference>
<evidence type="ECO:0000256" key="19">
    <source>
        <dbReference type="SAM" id="MobiDB-lite"/>
    </source>
</evidence>
<evidence type="ECO:0000256" key="13">
    <source>
        <dbReference type="ARBA" id="ARBA00023163"/>
    </source>
</evidence>
<dbReference type="SMART" id="SM00297">
    <property type="entry name" value="BROMO"/>
    <property type="match status" value="1"/>
</dbReference>
<feature type="compositionally biased region" description="Acidic residues" evidence="19">
    <location>
        <begin position="1324"/>
        <end position="1335"/>
    </location>
</feature>
<feature type="compositionally biased region" description="Basic and acidic residues" evidence="19">
    <location>
        <begin position="1246"/>
        <end position="1267"/>
    </location>
</feature>
<dbReference type="PRINTS" id="PR00503">
    <property type="entry name" value="BROMODOMAIN"/>
</dbReference>
<evidence type="ECO:0000256" key="10">
    <source>
        <dbReference type="ARBA" id="ARBA00023054"/>
    </source>
</evidence>
<keyword evidence="12" id="KW-0010">Activator</keyword>
<keyword evidence="10 18" id="KW-0175">Coiled coil</keyword>
<keyword evidence="4" id="KW-0597">Phosphoprotein</keyword>
<feature type="compositionally biased region" description="Basic and acidic residues" evidence="19">
    <location>
        <begin position="1224"/>
        <end position="1234"/>
    </location>
</feature>
<dbReference type="GO" id="GO:0005654">
    <property type="term" value="C:nucleoplasm"/>
    <property type="evidence" value="ECO:0007669"/>
    <property type="project" value="UniProtKB-ARBA"/>
</dbReference>
<sequence length="1541" mass="172613">MVNTRRTVADLDSSTEFLSLKPRQKRHEPSSESDESDGHTQKSKRRRNAAPDPRHHLRHSSNVPERDAESDDDSDRERERERGKGSRERDRDRDRERKKGSGWGRPLHSKKRVNERYSSKSEKDGIRRKLKSGGGGGRASFALGGKRSTADGELGHKMVNGGSGLEVRRSQRVKQSRYASLNQSLLDEQYITNSPVVLQDFDKIGNQSESNLHSSRCHREIEKLRLWQDTEDVRIGFDPSSVDVRASMDMYSRVKRKRRIAQQDDFEEASSDKESSEGEGEEGQTEDSHEAEGDVDADGDEDEDEDEEDEEEEVNEKTYFLRKRKVVQRYQAPPIEPVARRPARSGEMYDVHRSPVRRRYTRHAGGPQSPYYKRRKRHAINSSDSTSSSSSSSDEERFDKRMSKSMARARNRCLPMNLKAEDLASGVLRERTRVGASLADVDPMSMDSSIGFHSIGGLSRHIQALKEMIVFPLLYPEIFQKYSIQPPRGCLFHGPPGTGKTLVARALANECSRGDRRMAFFMRKGADCLSKWVGESERQLRLLFDQAYLMRPSIIFFDEIDGLAPVRSSRQDQIHSSIVSTLLALMDGLDSRGEIVVIGATNRLDSIDPALRRPGRFDREFMFNLPDVQARRQILEIHTCKWTPHLSNSFMDELAEKCVGYCGADVKALCTEAVLSALRRRYPQIYATSERLLIDPSSVSVATSDFQRAMDTVVPASQRAVVAPGAALGPVVRPLLATQFMVSLERLLRVFPHGRVVCCNNSGSSTAEQGLMSQMLFDDPYSDEEDAPSIFQNGPLPPNEKQDLVSMANRPFLNFSSSVLRKPSTHRPRLLLAGDPGSGQSSHIAPALIHSLEKLPVHKLDLPLLYGVSARTPEESCAQVFREARRTAPSVIFTPHIDEWWETVPEAVRATFKSLLYDVPPFMPVLLLATAETRHDAMPAEVQQLFRPRYGEVVMLQRPGGKERRTFFQDLLLNQAVRAPPTNKMSVLQALEVLPLAPCPEPRKLSAEELQRLEEQEQDTLRELRLFLRDVTNRLATDNRFRMFTKPVDIEEVSDYLDVVRQPMDLSTVRMKIDQHKYETTRQFLDDITLICSNALDYNPDKDPSDRMIRHRACAIKDTTYAIMASELDPEFEKLCEEIHESRTKRGVVPAMSAPECYTVRTLKKKDSEAVLLASAETSVTNTSSPVVKINPYKKKPKRRIKWSRGVCCSYKKARLPAPANASSRKDTDVKSEKEEADDKDDEVEDTLKDTAEKDDGADTSDNHETELSMDITGQEEDSHDSRDAADGRSGTGKEDNANGAIDGGQQPVLNGPLGGNAVSIAELDSDTGELDQLDESAIPIIDEAGEEEADTEVSGSGEAGNGEAAEEGKADSLVNKEEANPARSSLPPLDPAAGDNGANDRLAETNGDASASKDAKALADEKDESSRSQRAQMEQQRAIDAQKLRQVLEEPVLPVIVDRDKLKALLDRVVTGTDASTVEELERLYAILSQCVYNHRRENNKMALVQEMESEVETFLSGRAHGTALETERWTDAFRARVHK</sequence>
<dbReference type="GO" id="GO:0006334">
    <property type="term" value="P:nucleosome assembly"/>
    <property type="evidence" value="ECO:0007669"/>
    <property type="project" value="TreeGrafter"/>
</dbReference>
<feature type="compositionally biased region" description="Polar residues" evidence="19">
    <location>
        <begin position="1"/>
        <end position="17"/>
    </location>
</feature>
<dbReference type="PANTHER" id="PTHR23069:SF0">
    <property type="entry name" value="TAT-BINDING HOMOLOG 7"/>
    <property type="match status" value="1"/>
</dbReference>
<evidence type="ECO:0000256" key="2">
    <source>
        <dbReference type="ARBA" id="ARBA00006914"/>
    </source>
</evidence>
<keyword evidence="3" id="KW-1017">Isopeptide bond</keyword>
<reference evidence="22" key="1">
    <citation type="submission" date="2025-08" db="UniProtKB">
        <authorList>
            <consortium name="RefSeq"/>
        </authorList>
    </citation>
    <scope>IDENTIFICATION</scope>
    <source>
        <tissue evidence="22">Sperm</tissue>
    </source>
</reference>
<proteinExistence type="inferred from homology"/>
<feature type="coiled-coil region" evidence="18">
    <location>
        <begin position="1003"/>
        <end position="1030"/>
    </location>
</feature>
<dbReference type="Gene3D" id="1.20.920.10">
    <property type="entry name" value="Bromodomain-like"/>
    <property type="match status" value="1"/>
</dbReference>
<evidence type="ECO:0000256" key="8">
    <source>
        <dbReference type="ARBA" id="ARBA00022843"/>
    </source>
</evidence>
<organism evidence="21 22">
    <name type="scientific">Petromyzon marinus</name>
    <name type="common">Sea lamprey</name>
    <dbReference type="NCBI Taxonomy" id="7757"/>
    <lineage>
        <taxon>Eukaryota</taxon>
        <taxon>Metazoa</taxon>
        <taxon>Chordata</taxon>
        <taxon>Craniata</taxon>
        <taxon>Vertebrata</taxon>
        <taxon>Cyclostomata</taxon>
        <taxon>Hyperoartia</taxon>
        <taxon>Petromyzontiformes</taxon>
        <taxon>Petromyzontidae</taxon>
        <taxon>Petromyzon</taxon>
    </lineage>
</organism>
<feature type="compositionally biased region" description="Acidic residues" evidence="19">
    <location>
        <begin position="1235"/>
        <end position="1245"/>
    </location>
</feature>
<feature type="compositionally biased region" description="Basic and acidic residues" evidence="19">
    <location>
        <begin position="1280"/>
        <end position="1297"/>
    </location>
</feature>
<evidence type="ECO:0000259" key="20">
    <source>
        <dbReference type="PROSITE" id="PS50014"/>
    </source>
</evidence>
<evidence type="ECO:0000256" key="16">
    <source>
        <dbReference type="ARBA" id="ARBA00071858"/>
    </source>
</evidence>
<evidence type="ECO:0000256" key="6">
    <source>
        <dbReference type="ARBA" id="ARBA00022801"/>
    </source>
</evidence>
<feature type="compositionally biased region" description="Acidic residues" evidence="19">
    <location>
        <begin position="293"/>
        <end position="314"/>
    </location>
</feature>
<dbReference type="GO" id="GO:0045815">
    <property type="term" value="P:transcription initiation-coupled chromatin remodeling"/>
    <property type="evidence" value="ECO:0007669"/>
    <property type="project" value="TreeGrafter"/>
</dbReference>
<dbReference type="PROSITE" id="PS50014">
    <property type="entry name" value="BROMODOMAIN_2"/>
    <property type="match status" value="1"/>
</dbReference>
<comment type="similarity">
    <text evidence="2">Belongs to the AAA ATPase family.</text>
</comment>
<comment type="subcellular location">
    <subcellularLocation>
        <location evidence="1">Nucleus</location>
    </subcellularLocation>
</comment>
<dbReference type="Gene3D" id="3.40.50.300">
    <property type="entry name" value="P-loop containing nucleotide triphosphate hydrolases"/>
    <property type="match status" value="2"/>
</dbReference>
<name>A0AAJ7TCD7_PETMA</name>
<gene>
    <name evidence="22" type="primary">ATAD2B</name>
</gene>
<keyword evidence="6" id="KW-0378">Hydrolase</keyword>
<dbReference type="RefSeq" id="XP_032815336.1">
    <property type="nucleotide sequence ID" value="XM_032959445.1"/>
</dbReference>
<dbReference type="InterPro" id="IPR041569">
    <property type="entry name" value="AAA_lid_3"/>
</dbReference>
<dbReference type="SUPFAM" id="SSF52540">
    <property type="entry name" value="P-loop containing nucleoside triphosphate hydrolases"/>
    <property type="match status" value="2"/>
</dbReference>
<dbReference type="CDD" id="cd05528">
    <property type="entry name" value="Bromo_AAA"/>
    <property type="match status" value="1"/>
</dbReference>
<evidence type="ECO:0000256" key="5">
    <source>
        <dbReference type="ARBA" id="ARBA00022741"/>
    </source>
</evidence>
<dbReference type="GO" id="GO:0005524">
    <property type="term" value="F:ATP binding"/>
    <property type="evidence" value="ECO:0007669"/>
    <property type="project" value="UniProtKB-KW"/>
</dbReference>
<dbReference type="SMART" id="SM00382">
    <property type="entry name" value="AAA"/>
    <property type="match status" value="2"/>
</dbReference>
<dbReference type="InterPro" id="IPR018359">
    <property type="entry name" value="Bromodomain_CS"/>
</dbReference>
<feature type="compositionally biased region" description="Basic and acidic residues" evidence="19">
    <location>
        <begin position="1412"/>
        <end position="1428"/>
    </location>
</feature>
<dbReference type="FunFam" id="3.40.50.300:FF:000061">
    <property type="entry name" value="ATPase family, AAA domain-containing 2"/>
    <property type="match status" value="1"/>
</dbReference>
<dbReference type="InterPro" id="IPR003959">
    <property type="entry name" value="ATPase_AAA_core"/>
</dbReference>
<keyword evidence="14" id="KW-0539">Nucleus</keyword>
<dbReference type="CTD" id="54454"/>
<evidence type="ECO:0000313" key="21">
    <source>
        <dbReference type="Proteomes" id="UP001318040"/>
    </source>
</evidence>
<dbReference type="SUPFAM" id="SSF47370">
    <property type="entry name" value="Bromodomain"/>
    <property type="match status" value="1"/>
</dbReference>
<evidence type="ECO:0000256" key="14">
    <source>
        <dbReference type="ARBA" id="ARBA00023242"/>
    </source>
</evidence>
<dbReference type="InterPro" id="IPR045199">
    <property type="entry name" value="ATAD2-like"/>
</dbReference>
<dbReference type="CDD" id="cd19517">
    <property type="entry name" value="RecA-like_Yta7-like"/>
    <property type="match status" value="1"/>
</dbReference>
<dbReference type="Pfam" id="PF00439">
    <property type="entry name" value="Bromodomain"/>
    <property type="match status" value="1"/>
</dbReference>
<keyword evidence="9" id="KW-0805">Transcription regulation</keyword>
<feature type="compositionally biased region" description="Low complexity" evidence="19">
    <location>
        <begin position="382"/>
        <end position="392"/>
    </location>
</feature>
<keyword evidence="5" id="KW-0547">Nucleotide-binding</keyword>
<keyword evidence="11 17" id="KW-0103">Bromodomain</keyword>
<feature type="region of interest" description="Disordered" evidence="19">
    <location>
        <begin position="1"/>
        <end position="165"/>
    </location>
</feature>
<dbReference type="FunFam" id="1.10.8.60:FF:000016">
    <property type="entry name" value="ATPase family AAA domain-containing protein 2B"/>
    <property type="match status" value="1"/>
</dbReference>
<dbReference type="PROSITE" id="PS00674">
    <property type="entry name" value="AAA"/>
    <property type="match status" value="1"/>
</dbReference>
<evidence type="ECO:0000256" key="4">
    <source>
        <dbReference type="ARBA" id="ARBA00022553"/>
    </source>
</evidence>
<protein>
    <recommendedName>
        <fullName evidence="16">ATPase family AAA domain-containing protein 2</fullName>
    </recommendedName>
</protein>
<feature type="region of interest" description="Disordered" evidence="19">
    <location>
        <begin position="1218"/>
        <end position="1436"/>
    </location>
</feature>
<dbReference type="GO" id="GO:0006337">
    <property type="term" value="P:nucleosome disassembly"/>
    <property type="evidence" value="ECO:0007669"/>
    <property type="project" value="TreeGrafter"/>
</dbReference>
<dbReference type="FunFam" id="1.20.920.10:FF:000021">
    <property type="entry name" value="ATPase family AAA domain-containing protein 2"/>
    <property type="match status" value="1"/>
</dbReference>
<dbReference type="Pfam" id="PF17862">
    <property type="entry name" value="AAA_lid_3"/>
    <property type="match status" value="1"/>
</dbReference>
<dbReference type="PANTHER" id="PTHR23069">
    <property type="entry name" value="AAA DOMAIN-CONTAINING"/>
    <property type="match status" value="1"/>
</dbReference>
<dbReference type="Proteomes" id="UP001318040">
    <property type="component" value="Chromosome 23"/>
</dbReference>
<keyword evidence="21" id="KW-1185">Reference proteome</keyword>
<feature type="region of interest" description="Disordered" evidence="19">
    <location>
        <begin position="336"/>
        <end position="411"/>
    </location>
</feature>
<dbReference type="InterPro" id="IPR003960">
    <property type="entry name" value="ATPase_AAA_CS"/>
</dbReference>
<evidence type="ECO:0000256" key="18">
    <source>
        <dbReference type="SAM" id="Coils"/>
    </source>
</evidence>
<evidence type="ECO:0000256" key="3">
    <source>
        <dbReference type="ARBA" id="ARBA00022499"/>
    </source>
</evidence>
<evidence type="ECO:0000256" key="15">
    <source>
        <dbReference type="ARBA" id="ARBA00049360"/>
    </source>
</evidence>
<evidence type="ECO:0000256" key="7">
    <source>
        <dbReference type="ARBA" id="ARBA00022840"/>
    </source>
</evidence>
<dbReference type="GO" id="GO:0016887">
    <property type="term" value="F:ATP hydrolysis activity"/>
    <property type="evidence" value="ECO:0007669"/>
    <property type="project" value="InterPro"/>
</dbReference>
<evidence type="ECO:0000313" key="22">
    <source>
        <dbReference type="RefSeq" id="XP_032815336.1"/>
    </source>
</evidence>
<comment type="catalytic activity">
    <reaction evidence="15">
        <text>ATP + H2O = ADP + phosphate + H(+)</text>
        <dbReference type="Rhea" id="RHEA:13065"/>
        <dbReference type="ChEBI" id="CHEBI:15377"/>
        <dbReference type="ChEBI" id="CHEBI:15378"/>
        <dbReference type="ChEBI" id="CHEBI:30616"/>
        <dbReference type="ChEBI" id="CHEBI:43474"/>
        <dbReference type="ChEBI" id="CHEBI:456216"/>
    </reaction>
</comment>
<keyword evidence="13" id="KW-0804">Transcription</keyword>
<feature type="domain" description="Bromo" evidence="20">
    <location>
        <begin position="1044"/>
        <end position="1106"/>
    </location>
</feature>